<dbReference type="RefSeq" id="WP_079208260.1">
    <property type="nucleotide sequence ID" value="NZ_CP011859.1"/>
</dbReference>
<evidence type="ECO:0000313" key="1">
    <source>
        <dbReference type="EMBL" id="AQY23066.1"/>
    </source>
</evidence>
<organism evidence="1 2">
    <name type="scientific">Riemerella anatipestifer</name>
    <name type="common">Moraxella anatipestifer</name>
    <dbReference type="NCBI Taxonomy" id="34085"/>
    <lineage>
        <taxon>Bacteria</taxon>
        <taxon>Pseudomonadati</taxon>
        <taxon>Bacteroidota</taxon>
        <taxon>Flavobacteriia</taxon>
        <taxon>Flavobacteriales</taxon>
        <taxon>Weeksellaceae</taxon>
        <taxon>Riemerella</taxon>
    </lineage>
</organism>
<dbReference type="EMBL" id="CP011859">
    <property type="protein sequence ID" value="AQY23066.1"/>
    <property type="molecule type" value="Genomic_DNA"/>
</dbReference>
<dbReference type="Proteomes" id="UP000189883">
    <property type="component" value="Chromosome"/>
</dbReference>
<proteinExistence type="predicted"/>
<reference evidence="1 2" key="1">
    <citation type="submission" date="2015-06" db="EMBL/GenBank/DDBJ databases">
        <title>R. anatipestifer strain HXb2 is the most virulent strain so far, and the genome sequence would help us uncover the pathogenesis.</title>
        <authorList>
            <person name="Hu Q."/>
            <person name="Qi J."/>
            <person name="Bo H."/>
            <person name="Liu G."/>
            <person name="Tao M."/>
            <person name="Ding Y."/>
            <person name="Xue Y."/>
        </authorList>
    </citation>
    <scope>NUCLEOTIDE SEQUENCE [LARGE SCALE GENOMIC DNA]</scope>
    <source>
        <strain evidence="1 2">HXb2</strain>
    </source>
</reference>
<dbReference type="AlphaFoldDB" id="A0A1S7DVC4"/>
<protein>
    <submittedName>
        <fullName evidence="1">Uncharacterized protein</fullName>
    </submittedName>
</protein>
<gene>
    <name evidence="1" type="ORF">AB406_2128</name>
</gene>
<accession>A0A1S7DVC4</accession>
<name>A0A1S7DVC4_RIEAN</name>
<evidence type="ECO:0000313" key="2">
    <source>
        <dbReference type="Proteomes" id="UP000189883"/>
    </source>
</evidence>
<sequence>MENKNLKHSYENLSEKPSPMLWEKLEEKLETNEKTTPIFSIKKMMRYAAVFLVLVSLGSLLWKLNTPSIPEHNNTIVSNQTTTTKTSVESTTESTTPQENLLIEGNFETEIKPQLKVEKSSHQIIAKNNFAHKDSLRFKHSENVPSNPEILVKSTEQKREETYITADLLLFGREISKEKINQSESKSKLGKVDDKNTKESAFPIEIKEPKEIEVLGVKVYSKEK</sequence>